<dbReference type="AlphaFoldDB" id="D1J8R4"/>
<dbReference type="EMBL" id="FP236530">
    <property type="protein sequence ID" value="CAX37611.1"/>
    <property type="molecule type" value="Genomic_DNA"/>
</dbReference>
<gene>
    <name evidence="1" type="ordered locus">MHO_4760</name>
</gene>
<evidence type="ECO:0000313" key="2">
    <source>
        <dbReference type="Proteomes" id="UP000002631"/>
    </source>
</evidence>
<dbReference type="Proteomes" id="UP000002631">
    <property type="component" value="Chromosome"/>
</dbReference>
<keyword evidence="2" id="KW-1185">Reference proteome</keyword>
<dbReference type="RefSeq" id="WP_012855750.1">
    <property type="nucleotide sequence ID" value="NC_013511.1"/>
</dbReference>
<evidence type="ECO:0000313" key="1">
    <source>
        <dbReference type="EMBL" id="CAX37611.1"/>
    </source>
</evidence>
<protein>
    <submittedName>
        <fullName evidence="1">Uncharacterized protein</fullName>
    </submittedName>
</protein>
<accession>D1J8R4</accession>
<sequence>MQVKNKIFPYPVLNNNKLYSNFGDYSFEIMYESSEDEYAYILKDIKFSTESKFINDLYDKKLIKVFLVVECSDTVFRKKIEVDKISSTIRLYKNDFTEKVDISMFAVATKNFTVFSSEVDEEYQDIEFEIEKYDILCANDGFNVRFKHDESENNLVKSIFSIIPSDSINDGTFEVNCELGKKITISMSDTDFKNMNIVNTVPTYKEVVFNMLLVPALIEGLTLCLKTVQEGTDDLDDIGNKYIWFRSILKSYKRLHGNDITIDEFKSLSPVLLAQQLLGKPLGAALHKLVVETNKIDEGGNDNE</sequence>
<proteinExistence type="predicted"/>
<dbReference type="KEGG" id="mho:MHO_4760"/>
<dbReference type="PaxDb" id="347256-MHO_4760"/>
<reference evidence="1 2" key="1">
    <citation type="journal article" date="2009" name="PLoS Genet.">
        <title>Life on arginine for Mycoplasma hominis: clues from its minimal genome and comparison with other human urogenital mycoplasmas.</title>
        <authorList>
            <person name="Pereyre S."/>
            <person name="Sirand-Pugnet P."/>
            <person name="Beven L."/>
            <person name="Charron A."/>
            <person name="Renaudin H."/>
            <person name="Barre A."/>
            <person name="Avenaud P."/>
            <person name="Jacob D."/>
            <person name="Couloux A."/>
            <person name="Barbe V."/>
            <person name="de Daruvar A."/>
            <person name="Blanchard A."/>
            <person name="Bebear C."/>
        </authorList>
    </citation>
    <scope>NUCLEOTIDE SEQUENCE [LARGE SCALE GENOMIC DNA]</scope>
    <source>
        <strain evidence="2">ATCC 23114 / NBRC 14850 / NCTC 10111 / PG21</strain>
    </source>
</reference>
<dbReference type="HOGENOM" id="CLU_082954_0_0_14"/>
<organism evidence="1 2">
    <name type="scientific">Metamycoplasma hominis (strain ATCC 23114 / DSM 25592 / NBRC 14850 / NCTC 10111 / PG21)</name>
    <name type="common">Mycoplasma hominis</name>
    <dbReference type="NCBI Taxonomy" id="347256"/>
    <lineage>
        <taxon>Bacteria</taxon>
        <taxon>Bacillati</taxon>
        <taxon>Mycoplasmatota</taxon>
        <taxon>Mycoplasmoidales</taxon>
        <taxon>Metamycoplasmataceae</taxon>
        <taxon>Metamycoplasma</taxon>
    </lineage>
</organism>
<name>D1J8R4_METH1</name>
<dbReference type="STRING" id="347256.MHO_4760"/>